<dbReference type="AlphaFoldDB" id="A0A5B7SV21"/>
<protein>
    <submittedName>
        <fullName evidence="3">Uncharacterized protein</fullName>
    </submittedName>
</protein>
<gene>
    <name evidence="3" type="ORF">FGM00_11385</name>
</gene>
<organism evidence="3 4">
    <name type="scientific">Aggregatimonas sangjinii</name>
    <dbReference type="NCBI Taxonomy" id="2583587"/>
    <lineage>
        <taxon>Bacteria</taxon>
        <taxon>Pseudomonadati</taxon>
        <taxon>Bacteroidota</taxon>
        <taxon>Flavobacteriia</taxon>
        <taxon>Flavobacteriales</taxon>
        <taxon>Flavobacteriaceae</taxon>
        <taxon>Aggregatimonas</taxon>
    </lineage>
</organism>
<keyword evidence="2" id="KW-1133">Transmembrane helix</keyword>
<reference evidence="3 4" key="1">
    <citation type="submission" date="2019-05" db="EMBL/GenBank/DDBJ databases">
        <title>Genome sequencing of F202Z8.</title>
        <authorList>
            <person name="Kwon Y.M."/>
        </authorList>
    </citation>
    <scope>NUCLEOTIDE SEQUENCE [LARGE SCALE GENOMIC DNA]</scope>
    <source>
        <strain evidence="3 4">F202Z8</strain>
    </source>
</reference>
<keyword evidence="2" id="KW-0812">Transmembrane</keyword>
<name>A0A5B7SV21_9FLAO</name>
<keyword evidence="2" id="KW-0472">Membrane</keyword>
<sequence>MNTEERDIEMGQAATSNMHTNAMYQGSPRVAETPIRNPDHVAIDIPDTVIPQETTKMSKGQERMAKKILESLYPNEPEMVKDELERYAKDFDTIDRNITDDIEGPEAFNIDLEVPKLISEPQLKDFFKRVLDKYSAFSKASIENGYKEKPKEWFESRANRARLVLVEATEQNLPEIAKAVLNASPLERVVAVGLDAEMQSRLKEELITAWEQNVNEQSSPGAYQQKVLQALNDETGQTVNRFEDASLNQLMGPHDYSAKTDITFENMRNELDKNFYSKIDEIILYGNTPQLAQELPQLAKNSEAIQSLAIKAAPFNEADNSLFWTAALDGVAEPLAHLTTAKNPGQILETGKFKMNPDFEKIFNERVEEEGLNARDAKFLKEMLTSKSLYMNNLSPQLYATTITKAQSGLNGKGAIVVGDALPWGIMGRIVATAYGARFAVNSTMIDTANDMHQEDQEKMLGYRGMYNTLLVDSINKSPEEPVQNVVKELVKGFAAIEKDPEIIRQDKQGASERVFSLMHANNTNNKNERGIKLITPQPLNFFYGVAATSVGLGLSITAVGASIAFPIVGASVFAASTGLLAASLLTQKSANSTHMSRWHRASARARGTFKNAQDKRDKLVMDRTTEIIGQRSGPSQDQTMQQDLYQEQSRESRVEANVQPSVPLNEGVRNERMPTSPSESNSIMESTSDDRSELLVGLRVPSNSGMAQRSNRSPGASTKSSIPTQMKP</sequence>
<dbReference type="KEGG" id="asag:FGM00_11385"/>
<accession>A0A5B7SV21</accession>
<feature type="region of interest" description="Disordered" evidence="1">
    <location>
        <begin position="628"/>
        <end position="729"/>
    </location>
</feature>
<feature type="compositionally biased region" description="Polar residues" evidence="1">
    <location>
        <begin position="674"/>
        <end position="687"/>
    </location>
</feature>
<keyword evidence="4" id="KW-1185">Reference proteome</keyword>
<feature type="transmembrane region" description="Helical" evidence="2">
    <location>
        <begin position="564"/>
        <end position="586"/>
    </location>
</feature>
<evidence type="ECO:0000313" key="3">
    <source>
        <dbReference type="EMBL" id="QCX00680.1"/>
    </source>
</evidence>
<evidence type="ECO:0000256" key="1">
    <source>
        <dbReference type="SAM" id="MobiDB-lite"/>
    </source>
</evidence>
<dbReference type="RefSeq" id="WP_138853025.1">
    <property type="nucleotide sequence ID" value="NZ_CP040710.1"/>
</dbReference>
<feature type="compositionally biased region" description="Polar residues" evidence="1">
    <location>
        <begin position="702"/>
        <end position="729"/>
    </location>
</feature>
<dbReference type="EMBL" id="CP040710">
    <property type="protein sequence ID" value="QCX00680.1"/>
    <property type="molecule type" value="Genomic_DNA"/>
</dbReference>
<proteinExistence type="predicted"/>
<evidence type="ECO:0000313" key="4">
    <source>
        <dbReference type="Proteomes" id="UP000310017"/>
    </source>
</evidence>
<feature type="compositionally biased region" description="Polar residues" evidence="1">
    <location>
        <begin position="633"/>
        <end position="648"/>
    </location>
</feature>
<evidence type="ECO:0000256" key="2">
    <source>
        <dbReference type="SAM" id="Phobius"/>
    </source>
</evidence>
<dbReference type="Proteomes" id="UP000310017">
    <property type="component" value="Chromosome"/>
</dbReference>